<proteinExistence type="predicted"/>
<comment type="caution">
    <text evidence="1">The sequence shown here is derived from an EMBL/GenBank/DDBJ whole genome shotgun (WGS) entry which is preliminary data.</text>
</comment>
<name>A0ACB9UT94_9CETA</name>
<evidence type="ECO:0000313" key="2">
    <source>
        <dbReference type="Proteomes" id="UP001057279"/>
    </source>
</evidence>
<sequence>MYYSSESVKSNLLILHNKTGAQKKKDDFVYLIPYLVVILEFLNPLTYPNSVQIILYHADTRCCKWVKTQSGIHTHTCAHKDENGRSMKEMDDLYKSIPPSLCPAAKAALGVRQTPHVYNASVPALPDRQPGNVDTTNGYSINKRNADTRFSNLLWEDDAARMSLYNLNHANPTFASRVGRVGRDKAQKQSTAVVESSPVMSGYYGVRRAFLSDPDFHNSKQFANDACTSSAAKPFACESSAGQGHAALLDPYFPEPYGDHRPTALTPNSGTLFSASPLPPLLPPPFPSDPAHFVLRDSWEQTVPEGLSQPDPVPADALQSLAPSTSSLSQLESGGVAQHRSAGWGGPLTGVQSYSLHALEDLYHTQGYPTPAPYPFTSFMTMSSDPPPKVGPFSPDEGADTSALQDASPWTKDDGNLAWGAYECRRAY</sequence>
<gene>
    <name evidence="1" type="ORF">MJG53_010265</name>
</gene>
<evidence type="ECO:0000313" key="1">
    <source>
        <dbReference type="EMBL" id="KAI4580723.1"/>
    </source>
</evidence>
<dbReference type="Proteomes" id="UP001057279">
    <property type="component" value="Linkage Group LG11"/>
</dbReference>
<reference evidence="1" key="1">
    <citation type="submission" date="2022-03" db="EMBL/GenBank/DDBJ databases">
        <title>Genomic analyses of argali, domestic sheep and their hybrids provide insights into chromosomal evolution, heterosis and genetic basis of agronomic traits.</title>
        <authorList>
            <person name="Li M."/>
        </authorList>
    </citation>
    <scope>NUCLEOTIDE SEQUENCE</scope>
    <source>
        <strain evidence="1">F1 hybrid</strain>
    </source>
</reference>
<accession>A0ACB9UT94</accession>
<keyword evidence="2" id="KW-1185">Reference proteome</keyword>
<dbReference type="EMBL" id="CM043036">
    <property type="protein sequence ID" value="KAI4580723.1"/>
    <property type="molecule type" value="Genomic_DNA"/>
</dbReference>
<protein>
    <submittedName>
        <fullName evidence="1">Uncharacterized protein</fullName>
    </submittedName>
</protein>
<organism evidence="1 2">
    <name type="scientific">Ovis ammon polii x Ovis aries</name>
    <dbReference type="NCBI Taxonomy" id="2918886"/>
    <lineage>
        <taxon>Eukaryota</taxon>
        <taxon>Metazoa</taxon>
        <taxon>Chordata</taxon>
        <taxon>Craniata</taxon>
        <taxon>Vertebrata</taxon>
        <taxon>Euteleostomi</taxon>
        <taxon>Mammalia</taxon>
        <taxon>Eutheria</taxon>
        <taxon>Laurasiatheria</taxon>
        <taxon>Artiodactyla</taxon>
        <taxon>Ruminantia</taxon>
        <taxon>Pecora</taxon>
        <taxon>Bovidae</taxon>
        <taxon>Caprinae</taxon>
        <taxon>Ovis</taxon>
    </lineage>
</organism>